<organism evidence="1 2">
    <name type="scientific">Clunio marinus</name>
    <dbReference type="NCBI Taxonomy" id="568069"/>
    <lineage>
        <taxon>Eukaryota</taxon>
        <taxon>Metazoa</taxon>
        <taxon>Ecdysozoa</taxon>
        <taxon>Arthropoda</taxon>
        <taxon>Hexapoda</taxon>
        <taxon>Insecta</taxon>
        <taxon>Pterygota</taxon>
        <taxon>Neoptera</taxon>
        <taxon>Endopterygota</taxon>
        <taxon>Diptera</taxon>
        <taxon>Nematocera</taxon>
        <taxon>Chironomoidea</taxon>
        <taxon>Chironomidae</taxon>
        <taxon>Clunio</taxon>
    </lineage>
</organism>
<gene>
    <name evidence="1" type="ORF">CLUMA_CG005596</name>
</gene>
<name>A0A1J1HVB1_9DIPT</name>
<reference evidence="1 2" key="1">
    <citation type="submission" date="2015-04" db="EMBL/GenBank/DDBJ databases">
        <authorList>
            <person name="Syromyatnikov M.Y."/>
            <person name="Popov V.N."/>
        </authorList>
    </citation>
    <scope>NUCLEOTIDE SEQUENCE [LARGE SCALE GENOMIC DNA]</scope>
</reference>
<dbReference type="Proteomes" id="UP000183832">
    <property type="component" value="Unassembled WGS sequence"/>
</dbReference>
<evidence type="ECO:0000313" key="1">
    <source>
        <dbReference type="EMBL" id="CRK92016.1"/>
    </source>
</evidence>
<evidence type="ECO:0000313" key="2">
    <source>
        <dbReference type="Proteomes" id="UP000183832"/>
    </source>
</evidence>
<sequence>MNCLYSMRYRRWIGKCKVEKYRDGLAFSMLFLMPSQLRKKLHERVSIKRKPISNKFSFPLTQLLNFYTFTVDKTRGLEIINLNLQSRLWQGILRLGSQSQNYSFQCEARNNFMGRVRKWLGLVWLVEVNVLNCSQHLSQVVDLGIESLDSIHNE</sequence>
<dbReference type="AlphaFoldDB" id="A0A1J1HVB1"/>
<dbReference type="EMBL" id="CVRI01000021">
    <property type="protein sequence ID" value="CRK92016.1"/>
    <property type="molecule type" value="Genomic_DNA"/>
</dbReference>
<accession>A0A1J1HVB1</accession>
<keyword evidence="2" id="KW-1185">Reference proteome</keyword>
<proteinExistence type="predicted"/>
<protein>
    <submittedName>
        <fullName evidence="1">CLUMA_CG005596, isoform A</fullName>
    </submittedName>
</protein>